<dbReference type="RefSeq" id="WP_076347474.1">
    <property type="nucleotide sequence ID" value="NZ_FTOO01000007.1"/>
</dbReference>
<dbReference type="PANTHER" id="PTHR30003:SF0">
    <property type="entry name" value="GLYCOLATE PERMEASE GLCA-RELATED"/>
    <property type="match status" value="1"/>
</dbReference>
<feature type="transmembrane region" description="Helical" evidence="8">
    <location>
        <begin position="58"/>
        <end position="80"/>
    </location>
</feature>
<gene>
    <name evidence="9" type="ORF">SAMN05421799_107128</name>
</gene>
<feature type="transmembrane region" description="Helical" evidence="8">
    <location>
        <begin position="6"/>
        <end position="25"/>
    </location>
</feature>
<dbReference type="GO" id="GO:0015129">
    <property type="term" value="F:lactate transmembrane transporter activity"/>
    <property type="evidence" value="ECO:0007669"/>
    <property type="project" value="UniProtKB-UniRule"/>
</dbReference>
<name>A0A1N7N7M8_9BACL</name>
<feature type="transmembrane region" description="Helical" evidence="8">
    <location>
        <begin position="394"/>
        <end position="412"/>
    </location>
</feature>
<evidence type="ECO:0000256" key="6">
    <source>
        <dbReference type="ARBA" id="ARBA00022989"/>
    </source>
</evidence>
<comment type="subcellular location">
    <subcellularLocation>
        <location evidence="1 8">Cell membrane</location>
        <topology evidence="1 8">Multi-pass membrane protein</topology>
    </subcellularLocation>
</comment>
<evidence type="ECO:0000256" key="1">
    <source>
        <dbReference type="ARBA" id="ARBA00004651"/>
    </source>
</evidence>
<comment type="function">
    <text evidence="8">Uptake of L-lactate across the membrane. Can also transport D-lactate and glycolate.</text>
</comment>
<organism evidence="9 10">
    <name type="scientific">Alicyclobacillus vulcanalis</name>
    <dbReference type="NCBI Taxonomy" id="252246"/>
    <lineage>
        <taxon>Bacteria</taxon>
        <taxon>Bacillati</taxon>
        <taxon>Bacillota</taxon>
        <taxon>Bacilli</taxon>
        <taxon>Bacillales</taxon>
        <taxon>Alicyclobacillaceae</taxon>
        <taxon>Alicyclobacillus</taxon>
    </lineage>
</organism>
<keyword evidence="7 8" id="KW-0472">Membrane</keyword>
<evidence type="ECO:0000313" key="10">
    <source>
        <dbReference type="Proteomes" id="UP000186156"/>
    </source>
</evidence>
<accession>A0A1N7N7M8</accession>
<evidence type="ECO:0000256" key="7">
    <source>
        <dbReference type="ARBA" id="ARBA00023136"/>
    </source>
</evidence>
<evidence type="ECO:0000256" key="4">
    <source>
        <dbReference type="ARBA" id="ARBA00022475"/>
    </source>
</evidence>
<dbReference type="AlphaFoldDB" id="A0A1N7N7M8"/>
<feature type="transmembrane region" description="Helical" evidence="8">
    <location>
        <begin position="186"/>
        <end position="205"/>
    </location>
</feature>
<reference evidence="10" key="1">
    <citation type="submission" date="2017-01" db="EMBL/GenBank/DDBJ databases">
        <authorList>
            <person name="Varghese N."/>
            <person name="Submissions S."/>
        </authorList>
    </citation>
    <scope>NUCLEOTIDE SEQUENCE [LARGE SCALE GENOMIC DNA]</scope>
    <source>
        <strain evidence="10">DSM 16176</strain>
    </source>
</reference>
<evidence type="ECO:0000313" key="9">
    <source>
        <dbReference type="EMBL" id="SIS94364.1"/>
    </source>
</evidence>
<evidence type="ECO:0000256" key="3">
    <source>
        <dbReference type="ARBA" id="ARBA00022448"/>
    </source>
</evidence>
<protein>
    <recommendedName>
        <fullName evidence="8">L-lactate permease</fullName>
    </recommendedName>
</protein>
<feature type="transmembrane region" description="Helical" evidence="8">
    <location>
        <begin position="32"/>
        <end position="52"/>
    </location>
</feature>
<proteinExistence type="inferred from homology"/>
<dbReference type="GO" id="GO:0005886">
    <property type="term" value="C:plasma membrane"/>
    <property type="evidence" value="ECO:0007669"/>
    <property type="project" value="UniProtKB-SubCell"/>
</dbReference>
<keyword evidence="5 8" id="KW-0812">Transmembrane</keyword>
<evidence type="ECO:0000256" key="5">
    <source>
        <dbReference type="ARBA" id="ARBA00022692"/>
    </source>
</evidence>
<dbReference type="Pfam" id="PF02652">
    <property type="entry name" value="Lactate_perm"/>
    <property type="match status" value="2"/>
</dbReference>
<feature type="transmembrane region" description="Helical" evidence="8">
    <location>
        <begin position="120"/>
        <end position="138"/>
    </location>
</feature>
<dbReference type="PANTHER" id="PTHR30003">
    <property type="entry name" value="L-LACTATE PERMEASE"/>
    <property type="match status" value="1"/>
</dbReference>
<feature type="transmembrane region" description="Helical" evidence="8">
    <location>
        <begin position="358"/>
        <end position="374"/>
    </location>
</feature>
<comment type="similarity">
    <text evidence="2 8">Belongs to the lactate permease family.</text>
</comment>
<keyword evidence="10" id="KW-1185">Reference proteome</keyword>
<feature type="transmembrane region" description="Helical" evidence="8">
    <location>
        <begin position="236"/>
        <end position="254"/>
    </location>
</feature>
<sequence length="501" mass="53430">MATLSTIAAFIPIVAVAVLLLVFRVSSHLASVAVWALTVALCALPTAFHMSFVEGVEATLYALVSALPIVIVLSFGALLYQVLSCTGAIDALAQRLASAFRDEVVSALFISAALGTGFEWASGFGLGIVMVAPLYRLLGRREAQVVKLSLLTQFWIPWGAYGASSLATAELTGIPLHVLATKSALVGWPLTYLYLGLISLISGGWRGLRAHWHLVAVSATVMGFVTWAASQWLEPSTAGGFAAAAVGALLWWYARGRRPGHGESTEERVPALRLWRVMSPYALVVGYLAAANGVPAFHNRLDEWGTWSLQRAGAHVSFLVSPGVALLLACPLAVWLLSPNGKRAEVSRRAVSATHRQVWRTVLATIAFMETSAWMERSGMFHVIALDFTRPGVIAVLIASPIVAALGGFVAGTSTASNAMLSPLQLQFAQFTHLPVSIFAVAQNVASAQTAYIAPSRITFATSFANELGAEGRYMRQLAPWSLIAVGWVAIVDILVWAVHG</sequence>
<feature type="transmembrane region" description="Helical" evidence="8">
    <location>
        <begin position="212"/>
        <end position="230"/>
    </location>
</feature>
<dbReference type="EMBL" id="FTOO01000007">
    <property type="protein sequence ID" value="SIS94364.1"/>
    <property type="molecule type" value="Genomic_DNA"/>
</dbReference>
<keyword evidence="3 8" id="KW-0813">Transport</keyword>
<feature type="transmembrane region" description="Helical" evidence="8">
    <location>
        <begin position="478"/>
        <end position="499"/>
    </location>
</feature>
<dbReference type="STRING" id="252246.SAMN05421799_107128"/>
<dbReference type="Proteomes" id="UP000186156">
    <property type="component" value="Unassembled WGS sequence"/>
</dbReference>
<evidence type="ECO:0000256" key="2">
    <source>
        <dbReference type="ARBA" id="ARBA00010100"/>
    </source>
</evidence>
<keyword evidence="4 8" id="KW-1003">Cell membrane</keyword>
<feature type="transmembrane region" description="Helical" evidence="8">
    <location>
        <begin position="314"/>
        <end position="337"/>
    </location>
</feature>
<feature type="transmembrane region" description="Helical" evidence="8">
    <location>
        <begin position="274"/>
        <end position="294"/>
    </location>
</feature>
<evidence type="ECO:0000256" key="8">
    <source>
        <dbReference type="RuleBase" id="RU365092"/>
    </source>
</evidence>
<keyword evidence="6 8" id="KW-1133">Transmembrane helix</keyword>
<dbReference type="OrthoDB" id="9761056at2"/>
<dbReference type="InterPro" id="IPR003804">
    <property type="entry name" value="Lactate_perm"/>
</dbReference>
<dbReference type="GO" id="GO:0015295">
    <property type="term" value="F:solute:proton symporter activity"/>
    <property type="evidence" value="ECO:0007669"/>
    <property type="project" value="TreeGrafter"/>
</dbReference>